<dbReference type="Pfam" id="PF08281">
    <property type="entry name" value="Sigma70_r4_2"/>
    <property type="match status" value="1"/>
</dbReference>
<evidence type="ECO:0000256" key="2">
    <source>
        <dbReference type="ARBA" id="ARBA00023015"/>
    </source>
</evidence>
<dbReference type="Proteomes" id="UP001183202">
    <property type="component" value="Unassembled WGS sequence"/>
</dbReference>
<evidence type="ECO:0000313" key="10">
    <source>
        <dbReference type="Proteomes" id="UP001183202"/>
    </source>
</evidence>
<feature type="domain" description="RNA polymerase sigma-70 region 2" evidence="7">
    <location>
        <begin position="72"/>
        <end position="136"/>
    </location>
</feature>
<keyword evidence="5" id="KW-0804">Transcription</keyword>
<dbReference type="InterPro" id="IPR039425">
    <property type="entry name" value="RNA_pol_sigma-70-like"/>
</dbReference>
<comment type="caution">
    <text evidence="9">The sequence shown here is derived from an EMBL/GenBank/DDBJ whole genome shotgun (WGS) entry which is preliminary data.</text>
</comment>
<evidence type="ECO:0000259" key="8">
    <source>
        <dbReference type="Pfam" id="PF08281"/>
    </source>
</evidence>
<feature type="compositionally biased region" description="Polar residues" evidence="6">
    <location>
        <begin position="20"/>
        <end position="33"/>
    </location>
</feature>
<evidence type="ECO:0000256" key="4">
    <source>
        <dbReference type="ARBA" id="ARBA00023125"/>
    </source>
</evidence>
<keyword evidence="10" id="KW-1185">Reference proteome</keyword>
<evidence type="ECO:0000256" key="3">
    <source>
        <dbReference type="ARBA" id="ARBA00023082"/>
    </source>
</evidence>
<dbReference type="PANTHER" id="PTHR43133">
    <property type="entry name" value="RNA POLYMERASE ECF-TYPE SIGMA FACTO"/>
    <property type="match status" value="1"/>
</dbReference>
<dbReference type="SUPFAM" id="SSF88659">
    <property type="entry name" value="Sigma3 and sigma4 domains of RNA polymerase sigma factors"/>
    <property type="match status" value="1"/>
</dbReference>
<feature type="compositionally biased region" description="Basic and acidic residues" evidence="6">
    <location>
        <begin position="1"/>
        <end position="11"/>
    </location>
</feature>
<sequence length="234" mass="25216">MSVLTDHRADPGDDVPAELSSPTDGDTEVTSLDPSIAEMTQVDAVPAAADETELERPPLRPDELRADFGAHFEANYQRLVAQLYAITLNPAEAHDVVREAYSRAWRRWADVGSSADPTGWVRRVAVRSTMRSWRRVAARIAPGRRRGALVEGGEPRTRAALAALGRLPDPERRAVVLVDMAGVSVVEVAILEQVPPGTVAARLSRGRRVVGDALSDVAPATPVPIGPYGHGGRW</sequence>
<evidence type="ECO:0000256" key="1">
    <source>
        <dbReference type="ARBA" id="ARBA00010641"/>
    </source>
</evidence>
<organism evidence="9 10">
    <name type="scientific">Pseudonocardia charpentierae</name>
    <dbReference type="NCBI Taxonomy" id="3075545"/>
    <lineage>
        <taxon>Bacteria</taxon>
        <taxon>Bacillati</taxon>
        <taxon>Actinomycetota</taxon>
        <taxon>Actinomycetes</taxon>
        <taxon>Pseudonocardiales</taxon>
        <taxon>Pseudonocardiaceae</taxon>
        <taxon>Pseudonocardia</taxon>
    </lineage>
</organism>
<keyword evidence="2" id="KW-0805">Transcription regulation</keyword>
<keyword evidence="3" id="KW-0731">Sigma factor</keyword>
<feature type="domain" description="RNA polymerase sigma factor 70 region 4 type 2" evidence="8">
    <location>
        <begin position="159"/>
        <end position="208"/>
    </location>
</feature>
<dbReference type="InterPro" id="IPR013325">
    <property type="entry name" value="RNA_pol_sigma_r2"/>
</dbReference>
<reference evidence="10" key="1">
    <citation type="submission" date="2023-07" db="EMBL/GenBank/DDBJ databases">
        <title>30 novel species of actinomycetes from the DSMZ collection.</title>
        <authorList>
            <person name="Nouioui I."/>
        </authorList>
    </citation>
    <scope>NUCLEOTIDE SEQUENCE [LARGE SCALE GENOMIC DNA]</scope>
    <source>
        <strain evidence="10">DSM 45834</strain>
    </source>
</reference>
<dbReference type="Pfam" id="PF04542">
    <property type="entry name" value="Sigma70_r2"/>
    <property type="match status" value="1"/>
</dbReference>
<dbReference type="EMBL" id="JAVREJ010000006">
    <property type="protein sequence ID" value="MDT0350049.1"/>
    <property type="molecule type" value="Genomic_DNA"/>
</dbReference>
<gene>
    <name evidence="9" type="ORF">RM445_10990</name>
</gene>
<dbReference type="RefSeq" id="WP_311556078.1">
    <property type="nucleotide sequence ID" value="NZ_JAVREJ010000006.1"/>
</dbReference>
<evidence type="ECO:0000256" key="5">
    <source>
        <dbReference type="ARBA" id="ARBA00023163"/>
    </source>
</evidence>
<feature type="region of interest" description="Disordered" evidence="6">
    <location>
        <begin position="1"/>
        <end position="38"/>
    </location>
</feature>
<dbReference type="InterPro" id="IPR013324">
    <property type="entry name" value="RNA_pol_sigma_r3/r4-like"/>
</dbReference>
<dbReference type="SUPFAM" id="SSF88946">
    <property type="entry name" value="Sigma2 domain of RNA polymerase sigma factors"/>
    <property type="match status" value="1"/>
</dbReference>
<dbReference type="InterPro" id="IPR036388">
    <property type="entry name" value="WH-like_DNA-bd_sf"/>
</dbReference>
<accession>A0ABU2NBL6</accession>
<dbReference type="Gene3D" id="1.10.10.10">
    <property type="entry name" value="Winged helix-like DNA-binding domain superfamily/Winged helix DNA-binding domain"/>
    <property type="match status" value="1"/>
</dbReference>
<keyword evidence="4" id="KW-0238">DNA-binding</keyword>
<protein>
    <submittedName>
        <fullName evidence="9">RNA polymerase sigma factor</fullName>
    </submittedName>
</protein>
<evidence type="ECO:0000313" key="9">
    <source>
        <dbReference type="EMBL" id="MDT0350049.1"/>
    </source>
</evidence>
<evidence type="ECO:0000259" key="7">
    <source>
        <dbReference type="Pfam" id="PF04542"/>
    </source>
</evidence>
<dbReference type="InterPro" id="IPR007627">
    <property type="entry name" value="RNA_pol_sigma70_r2"/>
</dbReference>
<dbReference type="PANTHER" id="PTHR43133:SF50">
    <property type="entry name" value="ECF RNA POLYMERASE SIGMA FACTOR SIGM"/>
    <property type="match status" value="1"/>
</dbReference>
<dbReference type="Gene3D" id="1.10.1740.10">
    <property type="match status" value="1"/>
</dbReference>
<evidence type="ECO:0000256" key="6">
    <source>
        <dbReference type="SAM" id="MobiDB-lite"/>
    </source>
</evidence>
<comment type="similarity">
    <text evidence="1">Belongs to the sigma-70 factor family. ECF subfamily.</text>
</comment>
<dbReference type="InterPro" id="IPR013249">
    <property type="entry name" value="RNA_pol_sigma70_r4_t2"/>
</dbReference>
<proteinExistence type="inferred from homology"/>
<name>A0ABU2NBL6_9PSEU</name>